<dbReference type="AlphaFoldDB" id="A0A9Q1IX14"/>
<dbReference type="EMBL" id="JAINUF010000006">
    <property type="protein sequence ID" value="KAJ8357024.1"/>
    <property type="molecule type" value="Genomic_DNA"/>
</dbReference>
<proteinExistence type="predicted"/>
<name>A0A9Q1IX14_SYNKA</name>
<reference evidence="2" key="1">
    <citation type="journal article" date="2023" name="Science">
        <title>Genome structures resolve the early diversification of teleost fishes.</title>
        <authorList>
            <person name="Parey E."/>
            <person name="Louis A."/>
            <person name="Montfort J."/>
            <person name="Bouchez O."/>
            <person name="Roques C."/>
            <person name="Iampietro C."/>
            <person name="Lluch J."/>
            <person name="Castinel A."/>
            <person name="Donnadieu C."/>
            <person name="Desvignes T."/>
            <person name="Floi Bucao C."/>
            <person name="Jouanno E."/>
            <person name="Wen M."/>
            <person name="Mejri S."/>
            <person name="Dirks R."/>
            <person name="Jansen H."/>
            <person name="Henkel C."/>
            <person name="Chen W.J."/>
            <person name="Zahm M."/>
            <person name="Cabau C."/>
            <person name="Klopp C."/>
            <person name="Thompson A.W."/>
            <person name="Robinson-Rechavi M."/>
            <person name="Braasch I."/>
            <person name="Lecointre G."/>
            <person name="Bobe J."/>
            <person name="Postlethwait J.H."/>
            <person name="Berthelot C."/>
            <person name="Roest Crollius H."/>
            <person name="Guiguen Y."/>
        </authorList>
    </citation>
    <scope>NUCLEOTIDE SEQUENCE</scope>
    <source>
        <strain evidence="2">WJC10195</strain>
    </source>
</reference>
<feature type="compositionally biased region" description="Polar residues" evidence="1">
    <location>
        <begin position="171"/>
        <end position="185"/>
    </location>
</feature>
<protein>
    <submittedName>
        <fullName evidence="2">Uncharacterized protein</fullName>
    </submittedName>
</protein>
<feature type="region of interest" description="Disordered" evidence="1">
    <location>
        <begin position="155"/>
        <end position="185"/>
    </location>
</feature>
<evidence type="ECO:0000313" key="2">
    <source>
        <dbReference type="EMBL" id="KAJ8357024.1"/>
    </source>
</evidence>
<evidence type="ECO:0000313" key="3">
    <source>
        <dbReference type="Proteomes" id="UP001152622"/>
    </source>
</evidence>
<dbReference type="Proteomes" id="UP001152622">
    <property type="component" value="Chromosome 6"/>
</dbReference>
<organism evidence="2 3">
    <name type="scientific">Synaphobranchus kaupii</name>
    <name type="common">Kaup's arrowtooth eel</name>
    <dbReference type="NCBI Taxonomy" id="118154"/>
    <lineage>
        <taxon>Eukaryota</taxon>
        <taxon>Metazoa</taxon>
        <taxon>Chordata</taxon>
        <taxon>Craniata</taxon>
        <taxon>Vertebrata</taxon>
        <taxon>Euteleostomi</taxon>
        <taxon>Actinopterygii</taxon>
        <taxon>Neopterygii</taxon>
        <taxon>Teleostei</taxon>
        <taxon>Anguilliformes</taxon>
        <taxon>Synaphobranchidae</taxon>
        <taxon>Synaphobranchus</taxon>
    </lineage>
</organism>
<accession>A0A9Q1IX14</accession>
<keyword evidence="3" id="KW-1185">Reference proteome</keyword>
<feature type="region of interest" description="Disordered" evidence="1">
    <location>
        <begin position="1"/>
        <end position="104"/>
    </location>
</feature>
<feature type="compositionally biased region" description="Basic and acidic residues" evidence="1">
    <location>
        <begin position="155"/>
        <end position="166"/>
    </location>
</feature>
<evidence type="ECO:0000256" key="1">
    <source>
        <dbReference type="SAM" id="MobiDB-lite"/>
    </source>
</evidence>
<sequence length="185" mass="19810">MGRNGRCQSRVLDRLPGLTPRRVGQRSRRPCGGREPIAFHTSSSPAERRSQRPVNTSSVRAAGDAATRNGERRVGGPADAAAERRAGGGEERGKGGPAHVPRAENEQLCLAAGPPRPLEPLRLFLSETLHHRWLGSISGKPAEREGEELARFGARAEAEQRPHGEVVARLSSASGQPQISEPDTA</sequence>
<feature type="compositionally biased region" description="Basic and acidic residues" evidence="1">
    <location>
        <begin position="81"/>
        <end position="94"/>
    </location>
</feature>
<gene>
    <name evidence="2" type="ORF">SKAU_G00198180</name>
</gene>
<comment type="caution">
    <text evidence="2">The sequence shown here is derived from an EMBL/GenBank/DDBJ whole genome shotgun (WGS) entry which is preliminary data.</text>
</comment>